<evidence type="ECO:0000313" key="3">
    <source>
        <dbReference type="RefSeq" id="XP_052107390.1"/>
    </source>
</evidence>
<dbReference type="Pfam" id="PF14223">
    <property type="entry name" value="Retrotran_gag_2"/>
    <property type="match status" value="1"/>
</dbReference>
<reference evidence="3" key="2">
    <citation type="submission" date="2025-08" db="UniProtKB">
        <authorList>
            <consortium name="RefSeq"/>
        </authorList>
    </citation>
    <scope>IDENTIFICATION</scope>
    <source>
        <tissue evidence="3">Whole plant</tissue>
    </source>
</reference>
<evidence type="ECO:0000313" key="2">
    <source>
        <dbReference type="Proteomes" id="UP000515211"/>
    </source>
</evidence>
<proteinExistence type="predicted"/>
<gene>
    <name evidence="3" type="primary">LOC127740472</name>
</gene>
<reference evidence="2" key="1">
    <citation type="journal article" date="2016" name="Nat. Genet.">
        <title>The genome sequences of Arachis duranensis and Arachis ipaensis, the diploid ancestors of cultivated peanut.</title>
        <authorList>
            <person name="Bertioli D.J."/>
            <person name="Cannon S.B."/>
            <person name="Froenicke L."/>
            <person name="Huang G."/>
            <person name="Farmer A.D."/>
            <person name="Cannon E.K."/>
            <person name="Liu X."/>
            <person name="Gao D."/>
            <person name="Clevenger J."/>
            <person name="Dash S."/>
            <person name="Ren L."/>
            <person name="Moretzsohn M.C."/>
            <person name="Shirasawa K."/>
            <person name="Huang W."/>
            <person name="Vidigal B."/>
            <person name="Abernathy B."/>
            <person name="Chu Y."/>
            <person name="Niederhuth C.E."/>
            <person name="Umale P."/>
            <person name="Araujo A.C."/>
            <person name="Kozik A."/>
            <person name="Kim K.D."/>
            <person name="Burow M.D."/>
            <person name="Varshney R.K."/>
            <person name="Wang X."/>
            <person name="Zhang X."/>
            <person name="Barkley N."/>
            <person name="Guimaraes P.M."/>
            <person name="Isobe S."/>
            <person name="Guo B."/>
            <person name="Liao B."/>
            <person name="Stalker H.T."/>
            <person name="Schmitz R.J."/>
            <person name="Scheffler B.E."/>
            <person name="Leal-Bertioli S.C."/>
            <person name="Xun X."/>
            <person name="Jackson S.A."/>
            <person name="Michelmore R."/>
            <person name="Ozias-Akins P."/>
        </authorList>
    </citation>
    <scope>NUCLEOTIDE SEQUENCE [LARGE SCALE GENOMIC DNA]</scope>
    <source>
        <strain evidence="2">cv. V14167</strain>
    </source>
</reference>
<accession>A0A9C6WJW1</accession>
<protein>
    <submittedName>
        <fullName evidence="3">Uncharacterized protein LOC127740472</fullName>
    </submittedName>
</protein>
<sequence length="339" mass="38616">MVLALESKNKFGFVDGTITKPEKGDSLFEPWKRCNTYVVSWLNLSLESSISQSVIWNNVAHDIWNELEHRYHQGDRYRVAELQEELYAIRQGELDVTSYYTKLKTIWEELDNFRSIPMCQCGVTCNCGLGVIRSHRSEDQITRFLRGLNNQYSAVRSQVMMMNPLPSSNDVFAMLTQQERQFQSELLSPQIVNNSTLSLNFVESGQNRGKGRGRGGRNQSGRGQSRKVQCAHCRKLGHNIESCYKKHGYPPHLKQMISREAAVNYMTTAATEEDNEKFSSQLVGGKAVNSEFTAEQKQALLALLGNYELKPIQSTDQIVTQSQSPPHQGLQFHEDNWQS</sequence>
<dbReference type="PANTHER" id="PTHR37610">
    <property type="entry name" value="CCHC-TYPE DOMAIN-CONTAINING PROTEIN"/>
    <property type="match status" value="1"/>
</dbReference>
<dbReference type="KEGG" id="adu:127740472"/>
<name>A0A9C6WJW1_ARADU</name>
<keyword evidence="2" id="KW-1185">Reference proteome</keyword>
<feature type="region of interest" description="Disordered" evidence="1">
    <location>
        <begin position="203"/>
        <end position="227"/>
    </location>
</feature>
<dbReference type="PANTHER" id="PTHR37610:SF55">
    <property type="entry name" value="RETROTRANSPOSON COPIA-LIKE N-TERMINAL DOMAIN-CONTAINING PROTEIN"/>
    <property type="match status" value="1"/>
</dbReference>
<feature type="region of interest" description="Disordered" evidence="1">
    <location>
        <begin position="316"/>
        <end position="339"/>
    </location>
</feature>
<organism evidence="2 3">
    <name type="scientific">Arachis duranensis</name>
    <name type="common">Wild peanut</name>
    <dbReference type="NCBI Taxonomy" id="130453"/>
    <lineage>
        <taxon>Eukaryota</taxon>
        <taxon>Viridiplantae</taxon>
        <taxon>Streptophyta</taxon>
        <taxon>Embryophyta</taxon>
        <taxon>Tracheophyta</taxon>
        <taxon>Spermatophyta</taxon>
        <taxon>Magnoliopsida</taxon>
        <taxon>eudicotyledons</taxon>
        <taxon>Gunneridae</taxon>
        <taxon>Pentapetalae</taxon>
        <taxon>rosids</taxon>
        <taxon>fabids</taxon>
        <taxon>Fabales</taxon>
        <taxon>Fabaceae</taxon>
        <taxon>Papilionoideae</taxon>
        <taxon>50 kb inversion clade</taxon>
        <taxon>dalbergioids sensu lato</taxon>
        <taxon>Dalbergieae</taxon>
        <taxon>Pterocarpus clade</taxon>
        <taxon>Arachis</taxon>
    </lineage>
</organism>
<dbReference type="Proteomes" id="UP000515211">
    <property type="component" value="Chromosome 7"/>
</dbReference>
<dbReference type="RefSeq" id="XP_052107390.1">
    <property type="nucleotide sequence ID" value="XM_052251430.1"/>
</dbReference>
<dbReference type="AlphaFoldDB" id="A0A9C6WJW1"/>
<dbReference type="GeneID" id="127740472"/>
<feature type="compositionally biased region" description="Polar residues" evidence="1">
    <location>
        <begin position="316"/>
        <end position="326"/>
    </location>
</feature>
<evidence type="ECO:0000256" key="1">
    <source>
        <dbReference type="SAM" id="MobiDB-lite"/>
    </source>
</evidence>
<feature type="compositionally biased region" description="Low complexity" evidence="1">
    <location>
        <begin position="217"/>
        <end position="227"/>
    </location>
</feature>